<feature type="non-terminal residue" evidence="1">
    <location>
        <position position="1"/>
    </location>
</feature>
<gene>
    <name evidence="1" type="ORF">NDU88_011722</name>
</gene>
<dbReference type="AlphaFoldDB" id="A0AAV7Q288"/>
<accession>A0AAV7Q288</accession>
<feature type="non-terminal residue" evidence="1">
    <location>
        <position position="84"/>
    </location>
</feature>
<comment type="caution">
    <text evidence="1">The sequence shown here is derived from an EMBL/GenBank/DDBJ whole genome shotgun (WGS) entry which is preliminary data.</text>
</comment>
<reference evidence="1" key="1">
    <citation type="journal article" date="2022" name="bioRxiv">
        <title>Sequencing and chromosome-scale assembly of the giantPleurodeles waltlgenome.</title>
        <authorList>
            <person name="Brown T."/>
            <person name="Elewa A."/>
            <person name="Iarovenko S."/>
            <person name="Subramanian E."/>
            <person name="Araus A.J."/>
            <person name="Petzold A."/>
            <person name="Susuki M."/>
            <person name="Suzuki K.-i.T."/>
            <person name="Hayashi T."/>
            <person name="Toyoda A."/>
            <person name="Oliveira C."/>
            <person name="Osipova E."/>
            <person name="Leigh N.D."/>
            <person name="Simon A."/>
            <person name="Yun M.H."/>
        </authorList>
    </citation>
    <scope>NUCLEOTIDE SEQUENCE</scope>
    <source>
        <strain evidence="1">20211129_DDA</strain>
        <tissue evidence="1">Liver</tissue>
    </source>
</reference>
<dbReference type="EMBL" id="JANPWB010000011">
    <property type="protein sequence ID" value="KAJ1133427.1"/>
    <property type="molecule type" value="Genomic_DNA"/>
</dbReference>
<sequence length="84" mass="9271">WTLLLLKFPALVLTSTMEAWKLLCALILTSFLVCPSSSAHLEGYQADDWSASHLLEETVDQYVKPYTGALVEAITTSRIWAALG</sequence>
<protein>
    <submittedName>
        <fullName evidence="1">Uncharacterized protein</fullName>
    </submittedName>
</protein>
<name>A0AAV7Q288_PLEWA</name>
<evidence type="ECO:0000313" key="1">
    <source>
        <dbReference type="EMBL" id="KAJ1133427.1"/>
    </source>
</evidence>
<evidence type="ECO:0000313" key="2">
    <source>
        <dbReference type="Proteomes" id="UP001066276"/>
    </source>
</evidence>
<proteinExistence type="predicted"/>
<organism evidence="1 2">
    <name type="scientific">Pleurodeles waltl</name>
    <name type="common">Iberian ribbed newt</name>
    <dbReference type="NCBI Taxonomy" id="8319"/>
    <lineage>
        <taxon>Eukaryota</taxon>
        <taxon>Metazoa</taxon>
        <taxon>Chordata</taxon>
        <taxon>Craniata</taxon>
        <taxon>Vertebrata</taxon>
        <taxon>Euteleostomi</taxon>
        <taxon>Amphibia</taxon>
        <taxon>Batrachia</taxon>
        <taxon>Caudata</taxon>
        <taxon>Salamandroidea</taxon>
        <taxon>Salamandridae</taxon>
        <taxon>Pleurodelinae</taxon>
        <taxon>Pleurodeles</taxon>
    </lineage>
</organism>
<keyword evidence="2" id="KW-1185">Reference proteome</keyword>
<dbReference type="Proteomes" id="UP001066276">
    <property type="component" value="Chromosome 7"/>
</dbReference>